<reference evidence="2" key="1">
    <citation type="submission" date="2021-05" db="EMBL/GenBank/DDBJ databases">
        <title>A free-living protist that lacks canonical eukaryotic 1 DNA replication and segregation systems.</title>
        <authorList>
            <person name="Salas-Leiva D.E."/>
            <person name="Tromer E.C."/>
            <person name="Curtis B.A."/>
            <person name="Jerlstrom-Hultqvist J."/>
            <person name="Kolisko M."/>
            <person name="Yi Z."/>
            <person name="Salas-Leiva J.S."/>
            <person name="Gallot-Lavallee L."/>
            <person name="Kops G.J.P.L."/>
            <person name="Archibald J.M."/>
            <person name="Simpson A.G.B."/>
            <person name="Roger A.J."/>
        </authorList>
    </citation>
    <scope>NUCLEOTIDE SEQUENCE</scope>
    <source>
        <strain evidence="2">BICM</strain>
    </source>
</reference>
<comment type="caution">
    <text evidence="2">The sequence shown here is derived from an EMBL/GenBank/DDBJ whole genome shotgun (WGS) entry which is preliminary data.</text>
</comment>
<evidence type="ECO:0000313" key="3">
    <source>
        <dbReference type="Proteomes" id="UP000717585"/>
    </source>
</evidence>
<accession>A0A8J6AZ47</accession>
<feature type="transmembrane region" description="Helical" evidence="1">
    <location>
        <begin position="12"/>
        <end position="30"/>
    </location>
</feature>
<dbReference type="AlphaFoldDB" id="A0A8J6AZ47"/>
<evidence type="ECO:0000313" key="2">
    <source>
        <dbReference type="EMBL" id="KAG9391968.1"/>
    </source>
</evidence>
<keyword evidence="3" id="KW-1185">Reference proteome</keyword>
<feature type="transmembrane region" description="Helical" evidence="1">
    <location>
        <begin position="175"/>
        <end position="198"/>
    </location>
</feature>
<dbReference type="EMBL" id="JAHDYR010000041">
    <property type="protein sequence ID" value="KAG9391968.1"/>
    <property type="molecule type" value="Genomic_DNA"/>
</dbReference>
<feature type="transmembrane region" description="Helical" evidence="1">
    <location>
        <begin position="36"/>
        <end position="60"/>
    </location>
</feature>
<feature type="transmembrane region" description="Helical" evidence="1">
    <location>
        <begin position="107"/>
        <end position="125"/>
    </location>
</feature>
<feature type="transmembrane region" description="Helical" evidence="1">
    <location>
        <begin position="81"/>
        <end position="101"/>
    </location>
</feature>
<keyword evidence="1" id="KW-0472">Membrane</keyword>
<name>A0A8J6AZ47_9EUKA</name>
<evidence type="ECO:0000256" key="1">
    <source>
        <dbReference type="SAM" id="Phobius"/>
    </source>
</evidence>
<keyword evidence="1" id="KW-0812">Transmembrane</keyword>
<sequence>MAELERTWRIYSATVWFSLFHVVLISFYSLLRSFHFVSLIPAFIASFAAIPLTFTFVKLFKVPSYRIRWTFLWILSVFDRVTLVAMSCHMIWAAILFLTVASHRISVIPPAVVTSITLLAMSARVDAMTLRPAPIPTRIFDAIRAPLPASAMYTTVAPLVPLIALRLVFTFPLFSVLPCAVLAGLLHVSAIHCMHAVFTCPCRSAMPTPQLFMDALALVQARRPLLLSHYLALADIEALVATGGLDLTESQLVSSEPHPAAMAGPVTAMVPAPTTDSPVALWAAVHALCSVVLAVHLEEMLDQVRASNPAVHDKIATRLIKTLAEVSYCVDTGVAVDRLRHELRPEPVSAWAKRLDAIARTYPSLHTLTGLPGLLRAAALTHGVVSAGQLVHLCAQIDETVLATAAIPASFGPAAQTHLALVSTATQCTKELVELTRGRPYAVGNAGMSVAARARAARAVGGSRLRNRMHYAMASYRGLLKRHKARSSRIVARFM</sequence>
<keyword evidence="1" id="KW-1133">Transmembrane helix</keyword>
<proteinExistence type="predicted"/>
<protein>
    <submittedName>
        <fullName evidence="2">Uncharacterized protein</fullName>
    </submittedName>
</protein>
<dbReference type="Proteomes" id="UP000717585">
    <property type="component" value="Unassembled WGS sequence"/>
</dbReference>
<gene>
    <name evidence="2" type="ORF">J8273_6697</name>
</gene>
<organism evidence="2 3">
    <name type="scientific">Carpediemonas membranifera</name>
    <dbReference type="NCBI Taxonomy" id="201153"/>
    <lineage>
        <taxon>Eukaryota</taxon>
        <taxon>Metamonada</taxon>
        <taxon>Carpediemonas-like organisms</taxon>
        <taxon>Carpediemonas</taxon>
    </lineage>
</organism>
<feature type="transmembrane region" description="Helical" evidence="1">
    <location>
        <begin position="146"/>
        <end position="169"/>
    </location>
</feature>